<evidence type="ECO:0000313" key="1">
    <source>
        <dbReference type="EMBL" id="PWF26857.1"/>
    </source>
</evidence>
<keyword evidence="2" id="KW-1185">Reference proteome</keyword>
<dbReference type="Proteomes" id="UP000245283">
    <property type="component" value="Unassembled WGS sequence"/>
</dbReference>
<sequence length="70" mass="7856">MNQVQYVCVKCGNQRYHTDKFQATGGNFAKLFDVQNKRFITVICTNCGYTELYSSTTDSGMNVLDFLIGG</sequence>
<reference evidence="2" key="1">
    <citation type="submission" date="2018-05" db="EMBL/GenBank/DDBJ databases">
        <authorList>
            <person name="Li Y."/>
        </authorList>
    </citation>
    <scope>NUCLEOTIDE SEQUENCE [LARGE SCALE GENOMIC DNA]</scope>
    <source>
        <strain evidence="2">sk1b4</strain>
    </source>
</reference>
<keyword evidence="1" id="KW-0238">DNA-binding</keyword>
<comment type="caution">
    <text evidence="1">The sequence shown here is derived from an EMBL/GenBank/DDBJ whole genome shotgun (WGS) entry which is preliminary data.</text>
</comment>
<dbReference type="EMBL" id="QETB01000001">
    <property type="protein sequence ID" value="PWF26857.1"/>
    <property type="molecule type" value="Genomic_DNA"/>
</dbReference>
<organism evidence="1 2">
    <name type="scientific">Ancrocorticia populi</name>
    <dbReference type="NCBI Taxonomy" id="2175228"/>
    <lineage>
        <taxon>Bacteria</taxon>
        <taxon>Bacillati</taxon>
        <taxon>Actinomycetota</taxon>
        <taxon>Actinomycetes</taxon>
        <taxon>Actinomycetales</taxon>
        <taxon>Actinomycetaceae</taxon>
        <taxon>Ancrocorticia</taxon>
    </lineage>
</organism>
<dbReference type="AlphaFoldDB" id="A0A2V1KBE5"/>
<gene>
    <name evidence="1" type="ORF">DD236_00045</name>
</gene>
<accession>A0A2V1KBE5</accession>
<dbReference type="GO" id="GO:0003677">
    <property type="term" value="F:DNA binding"/>
    <property type="evidence" value="ECO:0007669"/>
    <property type="project" value="UniProtKB-KW"/>
</dbReference>
<dbReference type="Pfam" id="PF09855">
    <property type="entry name" value="Zn_ribbon_13"/>
    <property type="match status" value="1"/>
</dbReference>
<protein>
    <submittedName>
        <fullName evidence="1">DNA-binding protein</fullName>
    </submittedName>
</protein>
<proteinExistence type="predicted"/>
<dbReference type="RefSeq" id="WP_109092359.1">
    <property type="nucleotide sequence ID" value="NZ_CAMELQ010000051.1"/>
</dbReference>
<dbReference type="OrthoDB" id="6293663at2"/>
<name>A0A2V1KBE5_9ACTO</name>
<dbReference type="InterPro" id="IPR018652">
    <property type="entry name" value="DUF2082_NA-bd_Znr"/>
</dbReference>
<evidence type="ECO:0000313" key="2">
    <source>
        <dbReference type="Proteomes" id="UP000245283"/>
    </source>
</evidence>